<proteinExistence type="predicted"/>
<gene>
    <name evidence="1" type="ORF">O181_007120</name>
</gene>
<protein>
    <submittedName>
        <fullName evidence="1">Uncharacterized protein</fullName>
    </submittedName>
</protein>
<dbReference type="EMBL" id="AVOT02001571">
    <property type="protein sequence ID" value="MBW0467405.1"/>
    <property type="molecule type" value="Genomic_DNA"/>
</dbReference>
<dbReference type="AlphaFoldDB" id="A0A9Q3BLR6"/>
<reference evidence="1" key="1">
    <citation type="submission" date="2021-03" db="EMBL/GenBank/DDBJ databases">
        <title>Draft genome sequence of rust myrtle Austropuccinia psidii MF-1, a brazilian biotype.</title>
        <authorList>
            <person name="Quecine M.C."/>
            <person name="Pachon D.M.R."/>
            <person name="Bonatelli M.L."/>
            <person name="Correr F.H."/>
            <person name="Franceschini L.M."/>
            <person name="Leite T.F."/>
            <person name="Margarido G.R.A."/>
            <person name="Almeida C.A."/>
            <person name="Ferrarezi J.A."/>
            <person name="Labate C.A."/>
        </authorList>
    </citation>
    <scope>NUCLEOTIDE SEQUENCE</scope>
    <source>
        <strain evidence="1">MF-1</strain>
    </source>
</reference>
<sequence>MKVKISLQNRISLVHIPAMNQSCLKSIFANKLKTSFAFNLVSCKSHYLRHRSWCSSPEDHLELVASLSGAIALISQARASSFYGAVGQPRSLKWCPTCGAQTHAR</sequence>
<accession>A0A9Q3BLR6</accession>
<name>A0A9Q3BLR6_9BASI</name>
<evidence type="ECO:0000313" key="1">
    <source>
        <dbReference type="EMBL" id="MBW0467405.1"/>
    </source>
</evidence>
<comment type="caution">
    <text evidence="1">The sequence shown here is derived from an EMBL/GenBank/DDBJ whole genome shotgun (WGS) entry which is preliminary data.</text>
</comment>
<dbReference type="Proteomes" id="UP000765509">
    <property type="component" value="Unassembled WGS sequence"/>
</dbReference>
<keyword evidence="2" id="KW-1185">Reference proteome</keyword>
<organism evidence="1 2">
    <name type="scientific">Austropuccinia psidii MF-1</name>
    <dbReference type="NCBI Taxonomy" id="1389203"/>
    <lineage>
        <taxon>Eukaryota</taxon>
        <taxon>Fungi</taxon>
        <taxon>Dikarya</taxon>
        <taxon>Basidiomycota</taxon>
        <taxon>Pucciniomycotina</taxon>
        <taxon>Pucciniomycetes</taxon>
        <taxon>Pucciniales</taxon>
        <taxon>Sphaerophragmiaceae</taxon>
        <taxon>Austropuccinia</taxon>
    </lineage>
</organism>
<evidence type="ECO:0000313" key="2">
    <source>
        <dbReference type="Proteomes" id="UP000765509"/>
    </source>
</evidence>